<dbReference type="InterPro" id="IPR050266">
    <property type="entry name" value="AB_hydrolase_sf"/>
</dbReference>
<evidence type="ECO:0000313" key="3">
    <source>
        <dbReference type="EMBL" id="TKR25971.1"/>
    </source>
</evidence>
<accession>A0A4U5JCF1</accession>
<reference evidence="3 4" key="1">
    <citation type="submission" date="2019-04" db="EMBL/GenBank/DDBJ databases">
        <title>Natronomonas sp. F20-122 a newhaloarchaeon isolated from a saline saltern of Isla Bacuta, Huelva, Spain.</title>
        <authorList>
            <person name="Duran-Viseras A."/>
            <person name="Sanchez-Porro C."/>
            <person name="Ventosa A."/>
        </authorList>
    </citation>
    <scope>NUCLEOTIDE SEQUENCE [LARGE SCALE GENOMIC DNA]</scope>
    <source>
        <strain evidence="3 4">F20-122</strain>
    </source>
</reference>
<proteinExistence type="predicted"/>
<evidence type="ECO:0000259" key="2">
    <source>
        <dbReference type="Pfam" id="PF00561"/>
    </source>
</evidence>
<dbReference type="Pfam" id="PF00561">
    <property type="entry name" value="Abhydrolase_1"/>
    <property type="match status" value="1"/>
</dbReference>
<dbReference type="SUPFAM" id="SSF53474">
    <property type="entry name" value="alpha/beta-Hydrolases"/>
    <property type="match status" value="1"/>
</dbReference>
<dbReference type="GO" id="GO:0016020">
    <property type="term" value="C:membrane"/>
    <property type="evidence" value="ECO:0007669"/>
    <property type="project" value="TreeGrafter"/>
</dbReference>
<protein>
    <submittedName>
        <fullName evidence="3">Alpha/beta hydrolase</fullName>
    </submittedName>
</protein>
<evidence type="ECO:0000256" key="1">
    <source>
        <dbReference type="ARBA" id="ARBA00022801"/>
    </source>
</evidence>
<keyword evidence="4" id="KW-1185">Reference proteome</keyword>
<dbReference type="InterPro" id="IPR029058">
    <property type="entry name" value="AB_hydrolase_fold"/>
</dbReference>
<dbReference type="PRINTS" id="PR00111">
    <property type="entry name" value="ABHYDROLASE"/>
</dbReference>
<gene>
    <name evidence="3" type="ORF">DM868_05605</name>
</gene>
<dbReference type="PRINTS" id="PR00412">
    <property type="entry name" value="EPOXHYDRLASE"/>
</dbReference>
<dbReference type="GO" id="GO:0016787">
    <property type="term" value="F:hydrolase activity"/>
    <property type="evidence" value="ECO:0007669"/>
    <property type="project" value="UniProtKB-KW"/>
</dbReference>
<dbReference type="Proteomes" id="UP000308037">
    <property type="component" value="Unassembled WGS sequence"/>
</dbReference>
<dbReference type="InterPro" id="IPR000073">
    <property type="entry name" value="AB_hydrolase_1"/>
</dbReference>
<dbReference type="AlphaFoldDB" id="A0A4U5JCF1"/>
<organism evidence="3 4">
    <name type="scientific">Natronomonas salsuginis</name>
    <dbReference type="NCBI Taxonomy" id="2217661"/>
    <lineage>
        <taxon>Archaea</taxon>
        <taxon>Methanobacteriati</taxon>
        <taxon>Methanobacteriota</taxon>
        <taxon>Stenosarchaea group</taxon>
        <taxon>Halobacteria</taxon>
        <taxon>Halobacteriales</taxon>
        <taxon>Natronomonadaceae</taxon>
        <taxon>Natronomonas</taxon>
    </lineage>
</organism>
<dbReference type="OrthoDB" id="7531at2157"/>
<name>A0A4U5JCF1_9EURY</name>
<feature type="domain" description="AB hydrolase-1" evidence="2">
    <location>
        <begin position="26"/>
        <end position="258"/>
    </location>
</feature>
<dbReference type="RefSeq" id="WP_137275873.1">
    <property type="nucleotide sequence ID" value="NZ_QKNX01000002.1"/>
</dbReference>
<comment type="caution">
    <text evidence="3">The sequence shown here is derived from an EMBL/GenBank/DDBJ whole genome shotgun (WGS) entry which is preliminary data.</text>
</comment>
<dbReference type="EMBL" id="QKNX01000002">
    <property type="protein sequence ID" value="TKR25971.1"/>
    <property type="molecule type" value="Genomic_DNA"/>
</dbReference>
<dbReference type="InterPro" id="IPR000639">
    <property type="entry name" value="Epox_hydrolase-like"/>
</dbReference>
<keyword evidence="1 3" id="KW-0378">Hydrolase</keyword>
<evidence type="ECO:0000313" key="4">
    <source>
        <dbReference type="Proteomes" id="UP000308037"/>
    </source>
</evidence>
<dbReference type="PANTHER" id="PTHR43798:SF31">
    <property type="entry name" value="AB HYDROLASE SUPERFAMILY PROTEIN YCLE"/>
    <property type="match status" value="1"/>
</dbReference>
<dbReference type="Gene3D" id="3.40.50.1820">
    <property type="entry name" value="alpha/beta hydrolase"/>
    <property type="match status" value="1"/>
</dbReference>
<sequence length="272" mass="30223">MEQHTVVGGGKIELNVVETGDPDGQPILFIHGYTQSRLSWLKQLESDLAEDFRLVAMDDRGHGDSEKPEDAYDDSALWADDVQGVIEGLDLDEPVLVGWSYGGLIISDYLEFYGDEHVAGINYVGAISKIGTEDATAVIGEDFMDCVPGFESDDATTSAKTLETFVGRCVYGELSPRDLYFMLGFNVIVPPHVRTELHRRTVTHDDDLRAIDVPVLITHGEEDTIVLPEAGHEHAELIDDATTSLYPETGHSPFWERPERFNRELRRFASGV</sequence>
<dbReference type="PANTHER" id="PTHR43798">
    <property type="entry name" value="MONOACYLGLYCEROL LIPASE"/>
    <property type="match status" value="1"/>
</dbReference>